<gene>
    <name evidence="1" type="ORF">FM111_06695</name>
</gene>
<dbReference type="EMBL" id="FUIE01000036">
    <property type="protein sequence ID" value="SJM58856.1"/>
    <property type="molecule type" value="Genomic_DNA"/>
</dbReference>
<name>A0A1R4FSG1_BREDI</name>
<protein>
    <submittedName>
        <fullName evidence="1">Histone protein</fullName>
    </submittedName>
</protein>
<dbReference type="AlphaFoldDB" id="A0A1R4FSG1"/>
<accession>A0A1R4FSG1</accession>
<dbReference type="RefSeq" id="WP_087140213.1">
    <property type="nucleotide sequence ID" value="NZ_FUIE01000036.1"/>
</dbReference>
<sequence>MLIDHPILSDEERTPSAAIAETAEDGLALREQHGRGGTEVGVRRAEQLMARTPLSDRDIKSMYSYFARHAVDKHGRYWADPIKPSAGYIAWRLWGGDEARDWINILRARLREVSV</sequence>
<dbReference type="OrthoDB" id="7270696at2"/>
<evidence type="ECO:0000313" key="2">
    <source>
        <dbReference type="Proteomes" id="UP000195766"/>
    </source>
</evidence>
<organism evidence="1 2">
    <name type="scientific">Brevundimonas diminuta 3F5N</name>
    <dbReference type="NCBI Taxonomy" id="1255603"/>
    <lineage>
        <taxon>Bacteria</taxon>
        <taxon>Pseudomonadati</taxon>
        <taxon>Pseudomonadota</taxon>
        <taxon>Alphaproteobacteria</taxon>
        <taxon>Caulobacterales</taxon>
        <taxon>Caulobacteraceae</taxon>
        <taxon>Brevundimonas</taxon>
    </lineage>
</organism>
<dbReference type="Proteomes" id="UP000195766">
    <property type="component" value="Unassembled WGS sequence"/>
</dbReference>
<reference evidence="1 2" key="1">
    <citation type="submission" date="2017-02" db="EMBL/GenBank/DDBJ databases">
        <authorList>
            <person name="Peterson S.W."/>
        </authorList>
    </citation>
    <scope>NUCLEOTIDE SEQUENCE [LARGE SCALE GENOMIC DNA]</scope>
    <source>
        <strain evidence="1 2">3F5N</strain>
    </source>
</reference>
<evidence type="ECO:0000313" key="1">
    <source>
        <dbReference type="EMBL" id="SJM58856.1"/>
    </source>
</evidence>
<proteinExistence type="predicted"/>